<keyword evidence="3" id="KW-1185">Reference proteome</keyword>
<evidence type="ECO:0000256" key="1">
    <source>
        <dbReference type="SAM" id="MobiDB-lite"/>
    </source>
</evidence>
<sequence length="170" mass="18406">MAAALGWVEVEDEVGGDVGVRNPEQGRMEFDGTLIGEPQQGPAVVAQRVGDLPLRGRGPHRCGGDPVRRVLRHVLLHERLLTAQRADDRQRPVAEGLDDLRVKRVEVVDEVALGGLGTVEQRLVQVGERDAVAGFTRSHGTIFSRRADSPSVSGQTESSSVRPRAKECFG</sequence>
<name>A0ABY7JVW7_9ACTN</name>
<proteinExistence type="predicted"/>
<evidence type="ECO:0000313" key="3">
    <source>
        <dbReference type="Proteomes" id="UP001164693"/>
    </source>
</evidence>
<gene>
    <name evidence="2" type="ORF">M6B22_19525</name>
</gene>
<feature type="region of interest" description="Disordered" evidence="1">
    <location>
        <begin position="145"/>
        <end position="170"/>
    </location>
</feature>
<accession>A0ABY7JVW7</accession>
<reference evidence="2" key="1">
    <citation type="submission" date="2022-05" db="EMBL/GenBank/DDBJ databases">
        <title>Jatrophihabitans sp. SB3-54 whole genome sequence.</title>
        <authorList>
            <person name="Suh M.K."/>
            <person name="Eom M.K."/>
            <person name="Kim J.S."/>
            <person name="Kim H.S."/>
            <person name="Do H.E."/>
            <person name="Shin Y.K."/>
            <person name="Lee J.-S."/>
        </authorList>
    </citation>
    <scope>NUCLEOTIDE SEQUENCE</scope>
    <source>
        <strain evidence="2">SB3-54</strain>
    </source>
</reference>
<protein>
    <submittedName>
        <fullName evidence="2">Uncharacterized protein</fullName>
    </submittedName>
</protein>
<evidence type="ECO:0000313" key="2">
    <source>
        <dbReference type="EMBL" id="WAX56697.1"/>
    </source>
</evidence>
<dbReference type="Proteomes" id="UP001164693">
    <property type="component" value="Chromosome"/>
</dbReference>
<feature type="compositionally biased region" description="Polar residues" evidence="1">
    <location>
        <begin position="150"/>
        <end position="161"/>
    </location>
</feature>
<organism evidence="2 3">
    <name type="scientific">Jatrophihabitans cynanchi</name>
    <dbReference type="NCBI Taxonomy" id="2944128"/>
    <lineage>
        <taxon>Bacteria</taxon>
        <taxon>Bacillati</taxon>
        <taxon>Actinomycetota</taxon>
        <taxon>Actinomycetes</taxon>
        <taxon>Jatrophihabitantales</taxon>
        <taxon>Jatrophihabitantaceae</taxon>
        <taxon>Jatrophihabitans</taxon>
    </lineage>
</organism>
<dbReference type="EMBL" id="CP097463">
    <property type="protein sequence ID" value="WAX56697.1"/>
    <property type="molecule type" value="Genomic_DNA"/>
</dbReference>